<keyword evidence="3" id="KW-1185">Reference proteome</keyword>
<dbReference type="EMBL" id="JAVYJV010000016">
    <property type="protein sequence ID" value="KAK4350137.1"/>
    <property type="molecule type" value="Genomic_DNA"/>
</dbReference>
<protein>
    <submittedName>
        <fullName evidence="2">Uncharacterized protein</fullName>
    </submittedName>
</protein>
<evidence type="ECO:0000313" key="2">
    <source>
        <dbReference type="EMBL" id="KAK4350137.1"/>
    </source>
</evidence>
<keyword evidence="1" id="KW-0812">Transmembrane</keyword>
<dbReference type="Proteomes" id="UP001291623">
    <property type="component" value="Unassembled WGS sequence"/>
</dbReference>
<feature type="transmembrane region" description="Helical" evidence="1">
    <location>
        <begin position="57"/>
        <end position="75"/>
    </location>
</feature>
<comment type="caution">
    <text evidence="2">The sequence shown here is derived from an EMBL/GenBank/DDBJ whole genome shotgun (WGS) entry which is preliminary data.</text>
</comment>
<dbReference type="PANTHER" id="PTHR33919:SF15">
    <property type="entry name" value="NFU1 IRON-SULFUR CLUSTER PROTEIN"/>
    <property type="match status" value="1"/>
</dbReference>
<reference evidence="2" key="1">
    <citation type="submission" date="2023-12" db="EMBL/GenBank/DDBJ databases">
        <title>Genome assembly of Anisodus tanguticus.</title>
        <authorList>
            <person name="Wang Y.-J."/>
        </authorList>
    </citation>
    <scope>NUCLEOTIDE SEQUENCE</scope>
    <source>
        <strain evidence="2">KB-2021</strain>
        <tissue evidence="2">Leaf</tissue>
    </source>
</reference>
<evidence type="ECO:0000313" key="3">
    <source>
        <dbReference type="Proteomes" id="UP001291623"/>
    </source>
</evidence>
<evidence type="ECO:0000256" key="1">
    <source>
        <dbReference type="SAM" id="Phobius"/>
    </source>
</evidence>
<gene>
    <name evidence="2" type="ORF">RND71_029450</name>
</gene>
<keyword evidence="1" id="KW-1133">Transmembrane helix</keyword>
<dbReference type="PANTHER" id="PTHR33919">
    <property type="entry name" value="OS09G0127700 PROTEIN"/>
    <property type="match status" value="1"/>
</dbReference>
<dbReference type="AlphaFoldDB" id="A0AAE1V078"/>
<proteinExistence type="predicted"/>
<sequence>MEGGRLVETWSSSLWKSIATRISANSGFAKSNITQRRSYASTAEHPDAKPRGLKGEFVPVYVALGLIALSVGFGVQTATHQLKRAPNVSVKKSRRETVPEIAEPENVVDDGNSFIKKSFFRKVAHVQDFDNQSVMPDPMRGDVLAREPHAETLKSVGVNPNQKLQ</sequence>
<organism evidence="2 3">
    <name type="scientific">Anisodus tanguticus</name>
    <dbReference type="NCBI Taxonomy" id="243964"/>
    <lineage>
        <taxon>Eukaryota</taxon>
        <taxon>Viridiplantae</taxon>
        <taxon>Streptophyta</taxon>
        <taxon>Embryophyta</taxon>
        <taxon>Tracheophyta</taxon>
        <taxon>Spermatophyta</taxon>
        <taxon>Magnoliopsida</taxon>
        <taxon>eudicotyledons</taxon>
        <taxon>Gunneridae</taxon>
        <taxon>Pentapetalae</taxon>
        <taxon>asterids</taxon>
        <taxon>lamiids</taxon>
        <taxon>Solanales</taxon>
        <taxon>Solanaceae</taxon>
        <taxon>Solanoideae</taxon>
        <taxon>Hyoscyameae</taxon>
        <taxon>Anisodus</taxon>
    </lineage>
</organism>
<name>A0AAE1V078_9SOLA</name>
<accession>A0AAE1V078</accession>
<keyword evidence="1" id="KW-0472">Membrane</keyword>